<dbReference type="PANTHER" id="PTHR34501:SF2">
    <property type="entry name" value="OUTER MEMBRANE PORIN F-RELATED"/>
    <property type="match status" value="1"/>
</dbReference>
<dbReference type="InterPro" id="IPR050298">
    <property type="entry name" value="Gram-neg_bact_OMP"/>
</dbReference>
<comment type="subcellular location">
    <subcellularLocation>
        <location evidence="1">Cell outer membrane</location>
        <topology evidence="1">Multi-pass membrane protein</topology>
    </subcellularLocation>
</comment>
<accession>A0A9X4YE77</accession>
<dbReference type="SUPFAM" id="SSF56935">
    <property type="entry name" value="Porins"/>
    <property type="match status" value="1"/>
</dbReference>
<proteinExistence type="predicted"/>
<evidence type="ECO:0000256" key="4">
    <source>
        <dbReference type="SAM" id="SignalP"/>
    </source>
</evidence>
<evidence type="ECO:0000259" key="5">
    <source>
        <dbReference type="Pfam" id="PF13609"/>
    </source>
</evidence>
<keyword evidence="7" id="KW-1185">Reference proteome</keyword>
<dbReference type="Pfam" id="PF13609">
    <property type="entry name" value="Porin_4"/>
    <property type="match status" value="1"/>
</dbReference>
<evidence type="ECO:0000256" key="2">
    <source>
        <dbReference type="ARBA" id="ARBA00022729"/>
    </source>
</evidence>
<feature type="domain" description="Porin" evidence="5">
    <location>
        <begin position="17"/>
        <end position="373"/>
    </location>
</feature>
<dbReference type="Gene3D" id="2.40.160.10">
    <property type="entry name" value="Porin"/>
    <property type="match status" value="1"/>
</dbReference>
<protein>
    <submittedName>
        <fullName evidence="6">Porin</fullName>
    </submittedName>
</protein>
<dbReference type="PANTHER" id="PTHR34501">
    <property type="entry name" value="PROTEIN YDDL-RELATED"/>
    <property type="match status" value="1"/>
</dbReference>
<dbReference type="InterPro" id="IPR033900">
    <property type="entry name" value="Gram_neg_porin_domain"/>
</dbReference>
<feature type="signal peptide" evidence="4">
    <location>
        <begin position="1"/>
        <end position="26"/>
    </location>
</feature>
<organism evidence="6 7">
    <name type="scientific">Vreelandella halophila</name>
    <dbReference type="NCBI Taxonomy" id="86177"/>
    <lineage>
        <taxon>Bacteria</taxon>
        <taxon>Pseudomonadati</taxon>
        <taxon>Pseudomonadota</taxon>
        <taxon>Gammaproteobacteria</taxon>
        <taxon>Oceanospirillales</taxon>
        <taxon>Halomonadaceae</taxon>
        <taxon>Vreelandella</taxon>
    </lineage>
</organism>
<evidence type="ECO:0000256" key="1">
    <source>
        <dbReference type="ARBA" id="ARBA00004571"/>
    </source>
</evidence>
<name>A0A9X4YE77_9GAMM</name>
<evidence type="ECO:0000256" key="3">
    <source>
        <dbReference type="ARBA" id="ARBA00023136"/>
    </source>
</evidence>
<evidence type="ECO:0000313" key="6">
    <source>
        <dbReference type="EMBL" id="MYL28114.1"/>
    </source>
</evidence>
<dbReference type="InterPro" id="IPR023614">
    <property type="entry name" value="Porin_dom_sf"/>
</dbReference>
<dbReference type="EMBL" id="WMEX01000011">
    <property type="protein sequence ID" value="MYL28114.1"/>
    <property type="molecule type" value="Genomic_DNA"/>
</dbReference>
<dbReference type="GO" id="GO:0015288">
    <property type="term" value="F:porin activity"/>
    <property type="evidence" value="ECO:0007669"/>
    <property type="project" value="InterPro"/>
</dbReference>
<dbReference type="AlphaFoldDB" id="A0A9X4YE77"/>
<evidence type="ECO:0000313" key="7">
    <source>
        <dbReference type="Proteomes" id="UP000460751"/>
    </source>
</evidence>
<keyword evidence="2 4" id="KW-0732">Signal</keyword>
<keyword evidence="3" id="KW-0472">Membrane</keyword>
<reference evidence="6 7" key="1">
    <citation type="submission" date="2019-11" db="EMBL/GenBank/DDBJ databases">
        <title>Genome sequences of 17 halophilic strains isolated from different environments.</title>
        <authorList>
            <person name="Furrow R.E."/>
        </authorList>
    </citation>
    <scope>NUCLEOTIDE SEQUENCE [LARGE SCALE GENOMIC DNA]</scope>
    <source>
        <strain evidence="6 7">22507_15_FS</strain>
    </source>
</reference>
<sequence>MMTMKKKILALAVSGGLAAAPMGAMAAPEVYGLIDIGVESFNDSDGVAANELFGGLNSVDGTNSTDGFTSASRSDAKDFELSNGLQSRIGIRGSEELPVAGLTASYNMEFAIDVLDEDGGGIGNAVGTRLGWAALGGDWGKVKIGSQWQALYEFGGWNTHRTDVHGYGSYYYTTSALSNSLSYGFRQSSAISYEYGSAWGHSDPFAAQITLGVGEGSDSVGGEYIGTNTDGETVQLNNSQDVANEEGISSIQAAFQYSFDQRISVNAVYVKEFNDYDSGAYQEAVVNNANNTDLYTAADARSDARSANQEPQLINVGARWSVTDALELTANYTQVDLDNASDDKRDSIAVASFMDFGEGLTGHLGFAQASDDGDKADLDLDVYGYVKQALSDRTDVRLELEHVKYDNAQDSSATVALVALQHNF</sequence>
<comment type="caution">
    <text evidence="6">The sequence shown here is derived from an EMBL/GenBank/DDBJ whole genome shotgun (WGS) entry which is preliminary data.</text>
</comment>
<feature type="chain" id="PRO_5040933800" evidence="4">
    <location>
        <begin position="27"/>
        <end position="424"/>
    </location>
</feature>
<dbReference type="GO" id="GO:0009279">
    <property type="term" value="C:cell outer membrane"/>
    <property type="evidence" value="ECO:0007669"/>
    <property type="project" value="UniProtKB-SubCell"/>
</dbReference>
<gene>
    <name evidence="6" type="ORF">GLW01_15085</name>
</gene>
<dbReference type="Proteomes" id="UP000460751">
    <property type="component" value="Unassembled WGS sequence"/>
</dbReference>